<evidence type="ECO:0000256" key="1">
    <source>
        <dbReference type="ARBA" id="ARBA00004141"/>
    </source>
</evidence>
<evidence type="ECO:0000256" key="4">
    <source>
        <dbReference type="ARBA" id="ARBA00023136"/>
    </source>
</evidence>
<dbReference type="PANTHER" id="PTHR30520">
    <property type="entry name" value="FORMATE TRANSPORTER-RELATED"/>
    <property type="match status" value="1"/>
</dbReference>
<dbReference type="EMBL" id="LNAM01000223">
    <property type="protein sequence ID" value="KSV57401.1"/>
    <property type="molecule type" value="Genomic_DNA"/>
</dbReference>
<feature type="transmembrane region" description="Helical" evidence="6">
    <location>
        <begin position="175"/>
        <end position="196"/>
    </location>
</feature>
<dbReference type="Gene3D" id="1.20.1080.10">
    <property type="entry name" value="Glycerol uptake facilitator protein"/>
    <property type="match status" value="1"/>
</dbReference>
<comment type="subcellular location">
    <subcellularLocation>
        <location evidence="1">Membrane</location>
        <topology evidence="1">Multi-pass membrane protein</topology>
    </subcellularLocation>
</comment>
<keyword evidence="3 6" id="KW-1133">Transmembrane helix</keyword>
<protein>
    <recommendedName>
        <fullName evidence="9">Formate/nitrite transporter</fullName>
    </recommendedName>
</protein>
<feature type="transmembrane region" description="Helical" evidence="6">
    <location>
        <begin position="143"/>
        <end position="163"/>
    </location>
</feature>
<keyword evidence="4 6" id="KW-0472">Membrane</keyword>
<evidence type="ECO:0000256" key="2">
    <source>
        <dbReference type="ARBA" id="ARBA00022692"/>
    </source>
</evidence>
<dbReference type="Proteomes" id="UP000054874">
    <property type="component" value="Unassembled WGS sequence"/>
</dbReference>
<keyword evidence="8" id="KW-1185">Reference proteome</keyword>
<accession>A0A0V8QBE5</accession>
<organism evidence="7 8">
    <name type="scientific">Acetivibrio ethanolgignens</name>
    <dbReference type="NCBI Taxonomy" id="290052"/>
    <lineage>
        <taxon>Bacteria</taxon>
        <taxon>Bacillati</taxon>
        <taxon>Bacillota</taxon>
        <taxon>Clostridia</taxon>
        <taxon>Eubacteriales</taxon>
        <taxon>Oscillospiraceae</taxon>
        <taxon>Acetivibrio</taxon>
    </lineage>
</organism>
<proteinExistence type="inferred from homology"/>
<evidence type="ECO:0008006" key="9">
    <source>
        <dbReference type="Google" id="ProtNLM"/>
    </source>
</evidence>
<feature type="transmembrane region" description="Helical" evidence="6">
    <location>
        <begin position="75"/>
        <end position="97"/>
    </location>
</feature>
<dbReference type="GO" id="GO:0015707">
    <property type="term" value="P:nitrite transport"/>
    <property type="evidence" value="ECO:0007669"/>
    <property type="project" value="TreeGrafter"/>
</dbReference>
<name>A0A0V8QBE5_9FIRM</name>
<dbReference type="OrthoDB" id="9786493at2"/>
<keyword evidence="2 6" id="KW-0812">Transmembrane</keyword>
<dbReference type="GO" id="GO:0015513">
    <property type="term" value="F:high-affinity secondary active nitrite transmembrane transporter activity"/>
    <property type="evidence" value="ECO:0007669"/>
    <property type="project" value="TreeGrafter"/>
</dbReference>
<dbReference type="STRING" id="290052.ASU35_16355"/>
<dbReference type="AlphaFoldDB" id="A0A0V8QBE5"/>
<comment type="caution">
    <text evidence="7">The sequence shown here is derived from an EMBL/GenBank/DDBJ whole genome shotgun (WGS) entry which is preliminary data.</text>
</comment>
<sequence>MYRLRKLSKLKALNSSQKCKALFAGCLVGMGVVANTLSTNKYIGAMLFSTALLVIIKCNLELYTGRIGFFYENKYSIYQFLQMLYLNLIGVTTIFAMRFFEDYELPEKIAMEKFSHSSVYLLSMGILCGILMYIAIYCKNTVITIFCIMTFILSGYEHCIADFPYLLVAFSWINLFKYICIIIGNTIGAMVVHIYIAKEDY</sequence>
<evidence type="ECO:0000313" key="8">
    <source>
        <dbReference type="Proteomes" id="UP000054874"/>
    </source>
</evidence>
<gene>
    <name evidence="7" type="ORF">ASU35_16355</name>
</gene>
<evidence type="ECO:0000313" key="7">
    <source>
        <dbReference type="EMBL" id="KSV57401.1"/>
    </source>
</evidence>
<feature type="transmembrane region" description="Helical" evidence="6">
    <location>
        <begin position="43"/>
        <end position="63"/>
    </location>
</feature>
<dbReference type="GO" id="GO:0005886">
    <property type="term" value="C:plasma membrane"/>
    <property type="evidence" value="ECO:0007669"/>
    <property type="project" value="TreeGrafter"/>
</dbReference>
<dbReference type="PANTHER" id="PTHR30520:SF6">
    <property type="entry name" value="FORMATE_NITRATE FAMILY TRANSPORTER (EUROFUNG)"/>
    <property type="match status" value="1"/>
</dbReference>
<comment type="similarity">
    <text evidence="5">Belongs to the FNT transporter (TC 1.A.16) family.</text>
</comment>
<dbReference type="InterPro" id="IPR000292">
    <property type="entry name" value="For/NO2_transpt"/>
</dbReference>
<dbReference type="Pfam" id="PF01226">
    <property type="entry name" value="Form_Nir_trans"/>
    <property type="match status" value="1"/>
</dbReference>
<dbReference type="RefSeq" id="WP_058354350.1">
    <property type="nucleotide sequence ID" value="NZ_CABMMD010000223.1"/>
</dbReference>
<evidence type="ECO:0000256" key="6">
    <source>
        <dbReference type="SAM" id="Phobius"/>
    </source>
</evidence>
<feature type="transmembrane region" description="Helical" evidence="6">
    <location>
        <begin position="21"/>
        <end position="37"/>
    </location>
</feature>
<evidence type="ECO:0000256" key="3">
    <source>
        <dbReference type="ARBA" id="ARBA00022989"/>
    </source>
</evidence>
<reference evidence="7 8" key="1">
    <citation type="submission" date="2015-11" db="EMBL/GenBank/DDBJ databases">
        <title>Butyribacter intestini gen. nov., sp. nov., a butyric acid-producing bacterium of the family Lachnospiraceae isolated from the human faeces.</title>
        <authorList>
            <person name="Zou Y."/>
            <person name="Xue W."/>
            <person name="Luo G."/>
            <person name="Lv M."/>
        </authorList>
    </citation>
    <scope>NUCLEOTIDE SEQUENCE [LARGE SCALE GENOMIC DNA]</scope>
    <source>
        <strain evidence="7 8">ACET-33324</strain>
    </source>
</reference>
<feature type="transmembrane region" description="Helical" evidence="6">
    <location>
        <begin position="117"/>
        <end position="136"/>
    </location>
</feature>
<dbReference type="InterPro" id="IPR023271">
    <property type="entry name" value="Aquaporin-like"/>
</dbReference>
<evidence type="ECO:0000256" key="5">
    <source>
        <dbReference type="ARBA" id="ARBA00049660"/>
    </source>
</evidence>